<comment type="similarity">
    <text evidence="1">Belongs to the FliN/MopA/SpaO family.</text>
</comment>
<proteinExistence type="inferred from homology"/>
<feature type="domain" description="Flagellar motor switch protein FliN-like C-terminal" evidence="2">
    <location>
        <begin position="13"/>
        <end position="85"/>
    </location>
</feature>
<reference evidence="4" key="1">
    <citation type="submission" date="2016-11" db="EMBL/GenBank/DDBJ databases">
        <authorList>
            <person name="Varghese N."/>
            <person name="Submissions S."/>
        </authorList>
    </citation>
    <scope>NUCLEOTIDE SEQUENCE [LARGE SCALE GENOMIC DNA]</scope>
    <source>
        <strain evidence="4">DSM 29440</strain>
    </source>
</reference>
<keyword evidence="3" id="KW-0969">Cilium</keyword>
<sequence length="91" mass="9691">MTEEAQSAGNPFSQVPVEITVAVGKARPRVSELLKLGPDAVLPLDRRVEDPVELYVGDKLIARGELTEAEDGQPGQLAVRLTEVADLKGGL</sequence>
<evidence type="ECO:0000256" key="1">
    <source>
        <dbReference type="ARBA" id="ARBA00009226"/>
    </source>
</evidence>
<dbReference type="AlphaFoldDB" id="A0A1N6IJH5"/>
<dbReference type="OrthoDB" id="9790303at2"/>
<dbReference type="GO" id="GO:0009425">
    <property type="term" value="C:bacterial-type flagellum basal body"/>
    <property type="evidence" value="ECO:0007669"/>
    <property type="project" value="InterPro"/>
</dbReference>
<keyword evidence="3" id="KW-0966">Cell projection</keyword>
<dbReference type="Proteomes" id="UP000184932">
    <property type="component" value="Unassembled WGS sequence"/>
</dbReference>
<dbReference type="Gene3D" id="2.30.330.10">
    <property type="entry name" value="SpoA-like"/>
    <property type="match status" value="1"/>
</dbReference>
<protein>
    <submittedName>
        <fullName evidence="3">Flagellar motor switch protein FliN/FliY</fullName>
    </submittedName>
</protein>
<dbReference type="InterPro" id="IPR001543">
    <property type="entry name" value="FliN-like_C"/>
</dbReference>
<gene>
    <name evidence="3" type="ORF">SAMN05444002_3971</name>
</gene>
<dbReference type="InterPro" id="IPR001172">
    <property type="entry name" value="FliN_T3SS_HrcQb"/>
</dbReference>
<dbReference type="GO" id="GO:0071973">
    <property type="term" value="P:bacterial-type flagellum-dependent cell motility"/>
    <property type="evidence" value="ECO:0007669"/>
    <property type="project" value="InterPro"/>
</dbReference>
<dbReference type="InterPro" id="IPR036429">
    <property type="entry name" value="SpoA-like_sf"/>
</dbReference>
<dbReference type="STRING" id="1217970.SAMN05444002_3971"/>
<evidence type="ECO:0000313" key="3">
    <source>
        <dbReference type="EMBL" id="SIO32157.1"/>
    </source>
</evidence>
<accession>A0A1N6IJH5</accession>
<dbReference type="EMBL" id="FSRL01000002">
    <property type="protein sequence ID" value="SIO32157.1"/>
    <property type="molecule type" value="Genomic_DNA"/>
</dbReference>
<dbReference type="GO" id="GO:0003774">
    <property type="term" value="F:cytoskeletal motor activity"/>
    <property type="evidence" value="ECO:0007669"/>
    <property type="project" value="InterPro"/>
</dbReference>
<dbReference type="SUPFAM" id="SSF101801">
    <property type="entry name" value="Surface presentation of antigens (SPOA)"/>
    <property type="match status" value="1"/>
</dbReference>
<dbReference type="PRINTS" id="PR00956">
    <property type="entry name" value="FLGMOTORFLIN"/>
</dbReference>
<organism evidence="3 4">
    <name type="scientific">Vannielia litorea</name>
    <dbReference type="NCBI Taxonomy" id="1217970"/>
    <lineage>
        <taxon>Bacteria</taxon>
        <taxon>Pseudomonadati</taxon>
        <taxon>Pseudomonadota</taxon>
        <taxon>Alphaproteobacteria</taxon>
        <taxon>Rhodobacterales</taxon>
        <taxon>Paracoccaceae</taxon>
        <taxon>Vannielia</taxon>
    </lineage>
</organism>
<name>A0A1N6IJH5_9RHOB</name>
<keyword evidence="3" id="KW-0282">Flagellum</keyword>
<dbReference type="GO" id="GO:0006935">
    <property type="term" value="P:chemotaxis"/>
    <property type="evidence" value="ECO:0007669"/>
    <property type="project" value="InterPro"/>
</dbReference>
<dbReference type="Pfam" id="PF01052">
    <property type="entry name" value="FliMN_C"/>
    <property type="match status" value="1"/>
</dbReference>
<dbReference type="RefSeq" id="WP_074258111.1">
    <property type="nucleotide sequence ID" value="NZ_FSRL01000002.1"/>
</dbReference>
<evidence type="ECO:0000313" key="4">
    <source>
        <dbReference type="Proteomes" id="UP000184932"/>
    </source>
</evidence>
<evidence type="ECO:0000259" key="2">
    <source>
        <dbReference type="Pfam" id="PF01052"/>
    </source>
</evidence>
<keyword evidence="4" id="KW-1185">Reference proteome</keyword>